<evidence type="ECO:0000313" key="2">
    <source>
        <dbReference type="EMBL" id="KLO16251.1"/>
    </source>
</evidence>
<dbReference type="OrthoDB" id="3331564at2759"/>
<dbReference type="Proteomes" id="UP000053477">
    <property type="component" value="Unassembled WGS sequence"/>
</dbReference>
<evidence type="ECO:0000313" key="3">
    <source>
        <dbReference type="Proteomes" id="UP000053477"/>
    </source>
</evidence>
<evidence type="ECO:0000256" key="1">
    <source>
        <dbReference type="SAM" id="MobiDB-lite"/>
    </source>
</evidence>
<dbReference type="InParanoid" id="A0A0H2SGN6"/>
<dbReference type="AlphaFoldDB" id="A0A0H2SGN6"/>
<accession>A0A0H2SGN6</accession>
<reference evidence="2 3" key="1">
    <citation type="submission" date="2015-04" db="EMBL/GenBank/DDBJ databases">
        <title>Complete genome sequence of Schizopora paradoxa KUC8140, a cosmopolitan wood degrader in East Asia.</title>
        <authorList>
            <consortium name="DOE Joint Genome Institute"/>
            <person name="Min B."/>
            <person name="Park H."/>
            <person name="Jang Y."/>
            <person name="Kim J.-J."/>
            <person name="Kim K.H."/>
            <person name="Pangilinan J."/>
            <person name="Lipzen A."/>
            <person name="Riley R."/>
            <person name="Grigoriev I.V."/>
            <person name="Spatafora J.W."/>
            <person name="Choi I.-G."/>
        </authorList>
    </citation>
    <scope>NUCLEOTIDE SEQUENCE [LARGE SCALE GENOMIC DNA]</scope>
    <source>
        <strain evidence="2 3">KUC8140</strain>
    </source>
</reference>
<dbReference type="EMBL" id="KQ085918">
    <property type="protein sequence ID" value="KLO16251.1"/>
    <property type="molecule type" value="Genomic_DNA"/>
</dbReference>
<organism evidence="2 3">
    <name type="scientific">Schizopora paradoxa</name>
    <dbReference type="NCBI Taxonomy" id="27342"/>
    <lineage>
        <taxon>Eukaryota</taxon>
        <taxon>Fungi</taxon>
        <taxon>Dikarya</taxon>
        <taxon>Basidiomycota</taxon>
        <taxon>Agaricomycotina</taxon>
        <taxon>Agaricomycetes</taxon>
        <taxon>Hymenochaetales</taxon>
        <taxon>Schizoporaceae</taxon>
        <taxon>Schizopora</taxon>
    </lineage>
</organism>
<proteinExistence type="predicted"/>
<feature type="compositionally biased region" description="Basic and acidic residues" evidence="1">
    <location>
        <begin position="1"/>
        <end position="18"/>
    </location>
</feature>
<keyword evidence="3" id="KW-1185">Reference proteome</keyword>
<feature type="region of interest" description="Disordered" evidence="1">
    <location>
        <begin position="1"/>
        <end position="23"/>
    </location>
</feature>
<protein>
    <submittedName>
        <fullName evidence="2">Uncharacterized protein</fullName>
    </submittedName>
</protein>
<gene>
    <name evidence="2" type="ORF">SCHPADRAFT_995225</name>
</gene>
<sequence length="589" mass="68142">MADVDGKSNSKGPSDARGHVCSRPSNNSKELFVSLLSDHQISYEAVERILSGIKSEKFTLEDVKFPVEGILDGSVFDKFPTSTEPDSIAKTRADIGVFLISECINHSEEMLASLVGDELLSVEGFRHILAAASDDAMKTKDLKAETLDTLIFYPLQRRQQVLLEHDHSSSSTPNFPHIVLQALIDSLAAIIIPFYLLVDECIVGIIEKAVNKSYTQSFEARRTLRCLALVHPSWTLTVYRALGRSLYVGRRYYDEVISPWTSKIQNPLYGLWTRELHFYLRKEHSESDKARYTFFIANVSRRFPLLQSVSIILDTINEDFLQCLKTLADLQELENLEIEFTPSDNRMYPFLSYLEENSESMFEVLAQYRRLQTLHMPYWPYRLQEMKFPREFSPLTASREFRTLRLSSPCRTFNQPTFGSNYFNNLIWTRQDGASKDSFGLGILQLEQLPSSFRTLRDVDKNSLTTLHVECTEKVPWNLADHNMECFSSLRDVEFVSKVPFPENVLKSMPLTVESFLIAFPRTMDFFEVDRMLEKHVRRERFPKLKKLRAVRLYFNDKQYTYRRMKISSSIPLTSAACQTRNVEHSAWF</sequence>
<name>A0A0H2SGN6_9AGAM</name>